<comment type="caution">
    <text evidence="1">The sequence shown here is derived from an EMBL/GenBank/DDBJ whole genome shotgun (WGS) entry which is preliminary data.</text>
</comment>
<organism evidence="1 2">
    <name type="scientific">Podospora pseudocomata</name>
    <dbReference type="NCBI Taxonomy" id="2093779"/>
    <lineage>
        <taxon>Eukaryota</taxon>
        <taxon>Fungi</taxon>
        <taxon>Dikarya</taxon>
        <taxon>Ascomycota</taxon>
        <taxon>Pezizomycotina</taxon>
        <taxon>Sordariomycetes</taxon>
        <taxon>Sordariomycetidae</taxon>
        <taxon>Sordariales</taxon>
        <taxon>Podosporaceae</taxon>
        <taxon>Podospora</taxon>
    </lineage>
</organism>
<reference evidence="1 2" key="1">
    <citation type="journal article" date="2023" name="bioRxiv">
        <title>High-quality genome assemblies of four members of thePodospora anserinaspecies complex.</title>
        <authorList>
            <person name="Ament-Velasquez S.L."/>
            <person name="Vogan A.A."/>
            <person name="Wallerman O."/>
            <person name="Hartmann F."/>
            <person name="Gautier V."/>
            <person name="Silar P."/>
            <person name="Giraud T."/>
            <person name="Johannesson H."/>
        </authorList>
    </citation>
    <scope>NUCLEOTIDE SEQUENCE [LARGE SCALE GENOMIC DNA]</scope>
    <source>
        <strain evidence="1 2">CBS 415.72m</strain>
    </source>
</reference>
<keyword evidence="2" id="KW-1185">Reference proteome</keyword>
<dbReference type="RefSeq" id="XP_062744419.1">
    <property type="nucleotide sequence ID" value="XM_062883482.1"/>
</dbReference>
<dbReference type="GeneID" id="87903088"/>
<proteinExistence type="predicted"/>
<dbReference type="EMBL" id="JAFFHA010000005">
    <property type="protein sequence ID" value="KAK4655444.1"/>
    <property type="molecule type" value="Genomic_DNA"/>
</dbReference>
<protein>
    <submittedName>
        <fullName evidence="1">Uncharacterized protein</fullName>
    </submittedName>
</protein>
<evidence type="ECO:0000313" key="2">
    <source>
        <dbReference type="Proteomes" id="UP001323405"/>
    </source>
</evidence>
<accession>A0ABR0GIB2</accession>
<evidence type="ECO:0000313" key="1">
    <source>
        <dbReference type="EMBL" id="KAK4655444.1"/>
    </source>
</evidence>
<name>A0ABR0GIB2_9PEZI</name>
<sequence length="125" mass="12623">MPQTGANLMAGAYISLGRNNLSPGLETTTCSPSSGSGSLTLTMSSLVIHGQVNHLRPRALGITAGCPSSPASLAPQRAAAAATKFDAVVAAGGSQHQWGRSPTQKKRTVALPTVKTTKLTLVTGG</sequence>
<gene>
    <name evidence="1" type="ORF">QC762_0050090</name>
</gene>
<dbReference type="Proteomes" id="UP001323405">
    <property type="component" value="Unassembled WGS sequence"/>
</dbReference>